<protein>
    <recommendedName>
        <fullName evidence="1">Protein kinase domain-containing protein</fullName>
    </recommendedName>
</protein>
<comment type="caution">
    <text evidence="2">The sequence shown here is derived from an EMBL/GenBank/DDBJ whole genome shotgun (WGS) entry which is preliminary data.</text>
</comment>
<name>A0A8T1VDY9_9STRA</name>
<dbReference type="InterPro" id="IPR000719">
    <property type="entry name" value="Prot_kinase_dom"/>
</dbReference>
<evidence type="ECO:0000313" key="3">
    <source>
        <dbReference type="Proteomes" id="UP000694044"/>
    </source>
</evidence>
<dbReference type="EMBL" id="JAGDFM010000358">
    <property type="protein sequence ID" value="KAG7379291.1"/>
    <property type="molecule type" value="Genomic_DNA"/>
</dbReference>
<dbReference type="OrthoDB" id="6718656at2759"/>
<sequence>MGEETTAAAEVYALGVILCEISSRSKLFERVLEERGQTMGDIFIATEVVAQRLRPSPAENAPSDFRELTRRCLSYEPSQRPQISEILSMISKLSV</sequence>
<dbReference type="Pfam" id="PF07714">
    <property type="entry name" value="PK_Tyr_Ser-Thr"/>
    <property type="match status" value="1"/>
</dbReference>
<dbReference type="Proteomes" id="UP000694044">
    <property type="component" value="Unassembled WGS sequence"/>
</dbReference>
<dbReference type="AlphaFoldDB" id="A0A8T1VDY9"/>
<gene>
    <name evidence="2" type="ORF">PHYPSEUDO_008767</name>
</gene>
<reference evidence="2" key="1">
    <citation type="submission" date="2021-02" db="EMBL/GenBank/DDBJ databases">
        <authorList>
            <person name="Palmer J.M."/>
        </authorList>
    </citation>
    <scope>NUCLEOTIDE SEQUENCE</scope>
    <source>
        <strain evidence="2">SCRP734</strain>
    </source>
</reference>
<keyword evidence="3" id="KW-1185">Reference proteome</keyword>
<evidence type="ECO:0000313" key="2">
    <source>
        <dbReference type="EMBL" id="KAG7379291.1"/>
    </source>
</evidence>
<proteinExistence type="predicted"/>
<organism evidence="2 3">
    <name type="scientific">Phytophthora pseudosyringae</name>
    <dbReference type="NCBI Taxonomy" id="221518"/>
    <lineage>
        <taxon>Eukaryota</taxon>
        <taxon>Sar</taxon>
        <taxon>Stramenopiles</taxon>
        <taxon>Oomycota</taxon>
        <taxon>Peronosporomycetes</taxon>
        <taxon>Peronosporales</taxon>
        <taxon>Peronosporaceae</taxon>
        <taxon>Phytophthora</taxon>
    </lineage>
</organism>
<dbReference type="GO" id="GO:0004672">
    <property type="term" value="F:protein kinase activity"/>
    <property type="evidence" value="ECO:0007669"/>
    <property type="project" value="InterPro"/>
</dbReference>
<dbReference type="PROSITE" id="PS50011">
    <property type="entry name" value="PROTEIN_KINASE_DOM"/>
    <property type="match status" value="1"/>
</dbReference>
<evidence type="ECO:0000259" key="1">
    <source>
        <dbReference type="PROSITE" id="PS50011"/>
    </source>
</evidence>
<feature type="domain" description="Protein kinase" evidence="1">
    <location>
        <begin position="1"/>
        <end position="93"/>
    </location>
</feature>
<accession>A0A8T1VDY9</accession>
<dbReference type="InterPro" id="IPR001245">
    <property type="entry name" value="Ser-Thr/Tyr_kinase_cat_dom"/>
</dbReference>
<dbReference type="GO" id="GO:0005524">
    <property type="term" value="F:ATP binding"/>
    <property type="evidence" value="ECO:0007669"/>
    <property type="project" value="InterPro"/>
</dbReference>